<organism evidence="2 3">
    <name type="scientific">Candidatus Giovannonibacteria bacterium RIFCSPLOWO2_12_FULL_43_26</name>
    <dbReference type="NCBI Taxonomy" id="1798363"/>
    <lineage>
        <taxon>Bacteria</taxon>
        <taxon>Candidatus Giovannoniibacteriota</taxon>
    </lineage>
</organism>
<dbReference type="Gene3D" id="1.20.5.170">
    <property type="match status" value="1"/>
</dbReference>
<proteinExistence type="predicted"/>
<evidence type="ECO:0000256" key="1">
    <source>
        <dbReference type="SAM" id="Coils"/>
    </source>
</evidence>
<protein>
    <submittedName>
        <fullName evidence="2">Uncharacterized protein</fullName>
    </submittedName>
</protein>
<dbReference type="Proteomes" id="UP000177334">
    <property type="component" value="Unassembled WGS sequence"/>
</dbReference>
<evidence type="ECO:0000313" key="3">
    <source>
        <dbReference type="Proteomes" id="UP000177334"/>
    </source>
</evidence>
<keyword evidence="1" id="KW-0175">Coiled coil</keyword>
<comment type="caution">
    <text evidence="2">The sequence shown here is derived from an EMBL/GenBank/DDBJ whole genome shotgun (WGS) entry which is preliminary data.</text>
</comment>
<dbReference type="AlphaFoldDB" id="A0A1F5XX56"/>
<name>A0A1F5XX56_9BACT</name>
<dbReference type="EMBL" id="MFIP01000010">
    <property type="protein sequence ID" value="OGF92466.1"/>
    <property type="molecule type" value="Genomic_DNA"/>
</dbReference>
<sequence length="100" mass="11360">MALTKEDLSQIRGLLDNKIDDFARVVAKSFEQVATKTDITSLKSDIAKLELEIMEIKERVIYIERDIAEIRKGLISRMELEDILARLSLVEKKLGIVSGK</sequence>
<accession>A0A1F5XX56</accession>
<reference evidence="2 3" key="1">
    <citation type="journal article" date="2016" name="Nat. Commun.">
        <title>Thousands of microbial genomes shed light on interconnected biogeochemical processes in an aquifer system.</title>
        <authorList>
            <person name="Anantharaman K."/>
            <person name="Brown C.T."/>
            <person name="Hug L.A."/>
            <person name="Sharon I."/>
            <person name="Castelle C.J."/>
            <person name="Probst A.J."/>
            <person name="Thomas B.C."/>
            <person name="Singh A."/>
            <person name="Wilkins M.J."/>
            <person name="Karaoz U."/>
            <person name="Brodie E.L."/>
            <person name="Williams K.H."/>
            <person name="Hubbard S.S."/>
            <person name="Banfield J.F."/>
        </authorList>
    </citation>
    <scope>NUCLEOTIDE SEQUENCE [LARGE SCALE GENOMIC DNA]</scope>
</reference>
<feature type="coiled-coil region" evidence="1">
    <location>
        <begin position="39"/>
        <end position="66"/>
    </location>
</feature>
<evidence type="ECO:0000313" key="2">
    <source>
        <dbReference type="EMBL" id="OGF92466.1"/>
    </source>
</evidence>
<gene>
    <name evidence="2" type="ORF">A3H05_03465</name>
</gene>